<evidence type="ECO:0000313" key="2">
    <source>
        <dbReference type="EMBL" id="CUP79573.1"/>
    </source>
</evidence>
<dbReference type="AlphaFoldDB" id="A0A174R244"/>
<dbReference type="Proteomes" id="UP000095712">
    <property type="component" value="Unassembled WGS sequence"/>
</dbReference>
<dbReference type="EMBL" id="CZAW01000033">
    <property type="protein sequence ID" value="CUP79573.1"/>
    <property type="molecule type" value="Genomic_DNA"/>
</dbReference>
<dbReference type="PANTHER" id="PTHR43404">
    <property type="entry name" value="LIPOPOLYSACCHARIDE CHOLINEPHOSPHOTRANSFERASE LICD"/>
    <property type="match status" value="1"/>
</dbReference>
<dbReference type="GO" id="GO:0009100">
    <property type="term" value="P:glycoprotein metabolic process"/>
    <property type="evidence" value="ECO:0007669"/>
    <property type="project" value="UniProtKB-ARBA"/>
</dbReference>
<name>A0A174R244_9FIRM</name>
<dbReference type="Pfam" id="PF04991">
    <property type="entry name" value="LicD"/>
    <property type="match status" value="1"/>
</dbReference>
<evidence type="ECO:0000259" key="1">
    <source>
        <dbReference type="Pfam" id="PF04991"/>
    </source>
</evidence>
<protein>
    <submittedName>
        <fullName evidence="2">LPS biosynthesis protein</fullName>
    </submittedName>
</protein>
<gene>
    <name evidence="2" type="ORF">ERS852523_02837</name>
</gene>
<evidence type="ECO:0000313" key="3">
    <source>
        <dbReference type="Proteomes" id="UP000095712"/>
    </source>
</evidence>
<organism evidence="2 3">
    <name type="scientific">Blautia wexlerae</name>
    <dbReference type="NCBI Taxonomy" id="418240"/>
    <lineage>
        <taxon>Bacteria</taxon>
        <taxon>Bacillati</taxon>
        <taxon>Bacillota</taxon>
        <taxon>Clostridia</taxon>
        <taxon>Lachnospirales</taxon>
        <taxon>Lachnospiraceae</taxon>
        <taxon>Blautia</taxon>
    </lineage>
</organism>
<dbReference type="PANTHER" id="PTHR43404:SF2">
    <property type="entry name" value="LIPOPOLYSACCHARIDE CHOLINEPHOSPHOTRANSFERASE LICD"/>
    <property type="match status" value="1"/>
</dbReference>
<feature type="domain" description="LicD/FKTN/FKRP nucleotidyltransferase" evidence="1">
    <location>
        <begin position="27"/>
        <end position="255"/>
    </location>
</feature>
<dbReference type="InterPro" id="IPR052942">
    <property type="entry name" value="LPS_cholinephosphotransferase"/>
</dbReference>
<sequence length="277" mass="33207">MPEVKNTQNGELQKIQLNILREFDLFCREHNIKYYIIGGSAIGCVRHKGFIPWDDDIDVGLFRKDYDRFVELAHQKWNGKIQIRNYKFTDDFYHCLTHVVDTSVTVIDHARIKPVYTNVWIDVNPLDGFPRFAIRRKLHYMHLRTIKTLIVLSKFEALFDMNKRRSKVEQFVISIIKKVNFAHHFDTKKLISKLENGLRKYDARKERYVGNFLGRYKEKEIMPTEIFDETILMDFESLQVPVMKDYDTYLRNLYGNYMQLPPKDEQINRHAMEIIYK</sequence>
<proteinExistence type="predicted"/>
<dbReference type="OrthoDB" id="9786100at2"/>
<dbReference type="RefSeq" id="WP_055152462.1">
    <property type="nucleotide sequence ID" value="NZ_CZAW01000033.1"/>
</dbReference>
<reference evidence="2 3" key="1">
    <citation type="submission" date="2015-09" db="EMBL/GenBank/DDBJ databases">
        <authorList>
            <consortium name="Pathogen Informatics"/>
        </authorList>
    </citation>
    <scope>NUCLEOTIDE SEQUENCE [LARGE SCALE GENOMIC DNA]</scope>
    <source>
        <strain evidence="2 3">2789STDY5834911</strain>
    </source>
</reference>
<accession>A0A174R244</accession>
<dbReference type="InterPro" id="IPR007074">
    <property type="entry name" value="LicD/FKTN/FKRP_NTP_transf"/>
</dbReference>